<protein>
    <recommendedName>
        <fullName evidence="7">EGF-like domain-containing protein</fullName>
    </recommendedName>
</protein>
<dbReference type="InterPro" id="IPR000152">
    <property type="entry name" value="EGF-type_Asp/Asn_hydroxyl_site"/>
</dbReference>
<keyword evidence="9" id="KW-1185">Reference proteome</keyword>
<dbReference type="PROSITE" id="PS50026">
    <property type="entry name" value="EGF_3"/>
    <property type="match status" value="1"/>
</dbReference>
<dbReference type="InterPro" id="IPR049883">
    <property type="entry name" value="NOTCH1_EGF-like"/>
</dbReference>
<dbReference type="InterPro" id="IPR000742">
    <property type="entry name" value="EGF"/>
</dbReference>
<keyword evidence="3" id="KW-0732">Signal</keyword>
<dbReference type="PANTHER" id="PTHR33491">
    <property type="entry name" value="OSJNBA0016N04.9 PROTEIN"/>
    <property type="match status" value="1"/>
</dbReference>
<evidence type="ECO:0000256" key="5">
    <source>
        <dbReference type="ARBA" id="ARBA00023157"/>
    </source>
</evidence>
<dbReference type="SUPFAM" id="SSF57196">
    <property type="entry name" value="EGF/Laminin"/>
    <property type="match status" value="1"/>
</dbReference>
<feature type="domain" description="EGF-like" evidence="7">
    <location>
        <begin position="308"/>
        <end position="345"/>
    </location>
</feature>
<organism evidence="8 9">
    <name type="scientific">Eragrostis curvula</name>
    <name type="common">weeping love grass</name>
    <dbReference type="NCBI Taxonomy" id="38414"/>
    <lineage>
        <taxon>Eukaryota</taxon>
        <taxon>Viridiplantae</taxon>
        <taxon>Streptophyta</taxon>
        <taxon>Embryophyta</taxon>
        <taxon>Tracheophyta</taxon>
        <taxon>Spermatophyta</taxon>
        <taxon>Magnoliopsida</taxon>
        <taxon>Liliopsida</taxon>
        <taxon>Poales</taxon>
        <taxon>Poaceae</taxon>
        <taxon>PACMAD clade</taxon>
        <taxon>Chloridoideae</taxon>
        <taxon>Eragrostideae</taxon>
        <taxon>Eragrostidinae</taxon>
        <taxon>Eragrostis</taxon>
    </lineage>
</organism>
<keyword evidence="4" id="KW-0677">Repeat</keyword>
<dbReference type="Gramene" id="TVU05261">
    <property type="protein sequence ID" value="TVU05261"/>
    <property type="gene ID" value="EJB05_48419"/>
</dbReference>
<feature type="non-terminal residue" evidence="8">
    <location>
        <position position="1"/>
    </location>
</feature>
<dbReference type="InterPro" id="IPR001881">
    <property type="entry name" value="EGF-like_Ca-bd_dom"/>
</dbReference>
<dbReference type="SMART" id="SM00181">
    <property type="entry name" value="EGF"/>
    <property type="match status" value="2"/>
</dbReference>
<evidence type="ECO:0000256" key="6">
    <source>
        <dbReference type="PROSITE-ProRule" id="PRU00076"/>
    </source>
</evidence>
<dbReference type="Proteomes" id="UP000324897">
    <property type="component" value="Unassembled WGS sequence"/>
</dbReference>
<dbReference type="EMBL" id="RWGY01000051">
    <property type="protein sequence ID" value="TVU05261.1"/>
    <property type="molecule type" value="Genomic_DNA"/>
</dbReference>
<keyword evidence="2 6" id="KW-0245">EGF-like domain</keyword>
<dbReference type="PROSITE" id="PS01187">
    <property type="entry name" value="EGF_CA"/>
    <property type="match status" value="1"/>
</dbReference>
<dbReference type="InterPro" id="IPR025287">
    <property type="entry name" value="WAK_GUB"/>
</dbReference>
<dbReference type="AlphaFoldDB" id="A0A5J9T437"/>
<accession>A0A5J9T437</accession>
<evidence type="ECO:0000256" key="2">
    <source>
        <dbReference type="ARBA" id="ARBA00022536"/>
    </source>
</evidence>
<dbReference type="GO" id="GO:0005509">
    <property type="term" value="F:calcium ion binding"/>
    <property type="evidence" value="ECO:0007669"/>
    <property type="project" value="InterPro"/>
</dbReference>
<dbReference type="Gene3D" id="2.10.25.10">
    <property type="entry name" value="Laminin"/>
    <property type="match status" value="1"/>
</dbReference>
<comment type="caution">
    <text evidence="8">The sequence shown here is derived from an EMBL/GenBank/DDBJ whole genome shotgun (WGS) entry which is preliminary data.</text>
</comment>
<evidence type="ECO:0000256" key="1">
    <source>
        <dbReference type="ARBA" id="ARBA00004167"/>
    </source>
</evidence>
<dbReference type="SUPFAM" id="SSF57184">
    <property type="entry name" value="Growth factor receptor domain"/>
    <property type="match status" value="1"/>
</dbReference>
<comment type="subcellular location">
    <subcellularLocation>
        <location evidence="1">Membrane</location>
        <topology evidence="1">Single-pass membrane protein</topology>
    </subcellularLocation>
</comment>
<dbReference type="PROSITE" id="PS00010">
    <property type="entry name" value="ASX_HYDROXYL"/>
    <property type="match status" value="1"/>
</dbReference>
<sequence>METKKVAVVSRAALFTAAVVAPLLVAVAGVAAGRTNNCTRRCGGISIPPPFGIEDGCFLDGFNLTCDRSHQPPKLFLGDGTVEVLEISVPDATVRVIGGFTYFPGSVDDYSGIPSRVSNPVTAGIWSGALREAGPYTLAVRRNKLVVIGCNVQVLVGEDSSEDLGGCSAVCSRRRDVNPRRPVKDCTGATCCQSEIMLGRSSYRFRILRVNGATGLNSSAFAWIMESGGLLSSHALFDDDYIPLPLPAVLNWKINYTVCHGNTSSAACRSSQSYCKNSTGRNTVPNAHLCYCPSGYQGNPYEPDGCYDLNECKFPKIYPCYGTCNNTEGGYQCSCPPGYEGNAFAPNGCKRSYSPHSGNILSCWANAKSLI</sequence>
<keyword evidence="5" id="KW-1015">Disulfide bond</keyword>
<comment type="caution">
    <text evidence="6">Lacks conserved residue(s) required for the propagation of feature annotation.</text>
</comment>
<dbReference type="OrthoDB" id="690332at2759"/>
<evidence type="ECO:0000256" key="3">
    <source>
        <dbReference type="ARBA" id="ARBA00022729"/>
    </source>
</evidence>
<evidence type="ECO:0000256" key="4">
    <source>
        <dbReference type="ARBA" id="ARBA00022737"/>
    </source>
</evidence>
<dbReference type="CDD" id="cd00054">
    <property type="entry name" value="EGF_CA"/>
    <property type="match status" value="1"/>
</dbReference>
<evidence type="ECO:0000259" key="7">
    <source>
        <dbReference type="PROSITE" id="PS50026"/>
    </source>
</evidence>
<name>A0A5J9T437_9POAL</name>
<dbReference type="GO" id="GO:0016020">
    <property type="term" value="C:membrane"/>
    <property type="evidence" value="ECO:0007669"/>
    <property type="project" value="UniProtKB-SubCell"/>
</dbReference>
<reference evidence="8 9" key="1">
    <citation type="journal article" date="2019" name="Sci. Rep.">
        <title>A high-quality genome of Eragrostis curvula grass provides insights into Poaceae evolution and supports new strategies to enhance forage quality.</title>
        <authorList>
            <person name="Carballo J."/>
            <person name="Santos B.A.C.M."/>
            <person name="Zappacosta D."/>
            <person name="Garbus I."/>
            <person name="Selva J.P."/>
            <person name="Gallo C.A."/>
            <person name="Diaz A."/>
            <person name="Albertini E."/>
            <person name="Caccamo M."/>
            <person name="Echenique V."/>
        </authorList>
    </citation>
    <scope>NUCLEOTIDE SEQUENCE [LARGE SCALE GENOMIC DNA]</scope>
    <source>
        <strain evidence="9">cv. Victoria</strain>
        <tissue evidence="8">Leaf</tissue>
    </source>
</reference>
<dbReference type="InterPro" id="IPR018097">
    <property type="entry name" value="EGF_Ca-bd_CS"/>
</dbReference>
<evidence type="ECO:0000313" key="9">
    <source>
        <dbReference type="Proteomes" id="UP000324897"/>
    </source>
</evidence>
<gene>
    <name evidence="8" type="ORF">EJB05_48419</name>
</gene>
<evidence type="ECO:0000313" key="8">
    <source>
        <dbReference type="EMBL" id="TVU05261.1"/>
    </source>
</evidence>
<dbReference type="SMART" id="SM00179">
    <property type="entry name" value="EGF_CA"/>
    <property type="match status" value="1"/>
</dbReference>
<dbReference type="InterPro" id="IPR009030">
    <property type="entry name" value="Growth_fac_rcpt_cys_sf"/>
</dbReference>
<proteinExistence type="predicted"/>
<dbReference type="Pfam" id="PF13947">
    <property type="entry name" value="GUB_WAK_bind"/>
    <property type="match status" value="1"/>
</dbReference>
<dbReference type="GO" id="GO:0030247">
    <property type="term" value="F:polysaccharide binding"/>
    <property type="evidence" value="ECO:0007669"/>
    <property type="project" value="InterPro"/>
</dbReference>
<dbReference type="Pfam" id="PF07645">
    <property type="entry name" value="EGF_CA"/>
    <property type="match status" value="1"/>
</dbReference>